<evidence type="ECO:0000256" key="5">
    <source>
        <dbReference type="ARBA" id="ARBA00023136"/>
    </source>
</evidence>
<dbReference type="InterPro" id="IPR011701">
    <property type="entry name" value="MFS"/>
</dbReference>
<dbReference type="InterPro" id="IPR036259">
    <property type="entry name" value="MFS_trans_sf"/>
</dbReference>
<dbReference type="PANTHER" id="PTHR42718:SF9">
    <property type="entry name" value="MAJOR FACILITATOR SUPERFAMILY MULTIDRUG TRANSPORTER MFSC"/>
    <property type="match status" value="1"/>
</dbReference>
<evidence type="ECO:0000259" key="7">
    <source>
        <dbReference type="PROSITE" id="PS50850"/>
    </source>
</evidence>
<evidence type="ECO:0000256" key="4">
    <source>
        <dbReference type="ARBA" id="ARBA00022989"/>
    </source>
</evidence>
<comment type="caution">
    <text evidence="8">The sequence shown here is derived from an EMBL/GenBank/DDBJ whole genome shotgun (WGS) entry which is preliminary data.</text>
</comment>
<feature type="transmembrane region" description="Helical" evidence="6">
    <location>
        <begin position="347"/>
        <end position="373"/>
    </location>
</feature>
<dbReference type="SUPFAM" id="SSF103473">
    <property type="entry name" value="MFS general substrate transporter"/>
    <property type="match status" value="1"/>
</dbReference>
<evidence type="ECO:0000313" key="9">
    <source>
        <dbReference type="Proteomes" id="UP000548304"/>
    </source>
</evidence>
<feature type="transmembrane region" description="Helical" evidence="6">
    <location>
        <begin position="68"/>
        <end position="86"/>
    </location>
</feature>
<dbReference type="GO" id="GO:0022857">
    <property type="term" value="F:transmembrane transporter activity"/>
    <property type="evidence" value="ECO:0007669"/>
    <property type="project" value="InterPro"/>
</dbReference>
<feature type="domain" description="Major facilitator superfamily (MFS) profile" evidence="7">
    <location>
        <begin position="1"/>
        <end position="447"/>
    </location>
</feature>
<dbReference type="InterPro" id="IPR020846">
    <property type="entry name" value="MFS_dom"/>
</dbReference>
<evidence type="ECO:0000313" key="8">
    <source>
        <dbReference type="EMBL" id="NYH77784.1"/>
    </source>
</evidence>
<organism evidence="8 9">
    <name type="scientific">Actinopolyspora biskrensis</name>
    <dbReference type="NCBI Taxonomy" id="1470178"/>
    <lineage>
        <taxon>Bacteria</taxon>
        <taxon>Bacillati</taxon>
        <taxon>Actinomycetota</taxon>
        <taxon>Actinomycetes</taxon>
        <taxon>Actinopolysporales</taxon>
        <taxon>Actinopolysporaceae</taxon>
        <taxon>Actinopolyspora</taxon>
    </lineage>
</organism>
<keyword evidence="2" id="KW-0813">Transport</keyword>
<dbReference type="GO" id="GO:0005886">
    <property type="term" value="C:plasma membrane"/>
    <property type="evidence" value="ECO:0007669"/>
    <property type="project" value="UniProtKB-SubCell"/>
</dbReference>
<feature type="transmembrane region" description="Helical" evidence="6">
    <location>
        <begin position="124"/>
        <end position="146"/>
    </location>
</feature>
<dbReference type="Gene3D" id="1.20.1720.10">
    <property type="entry name" value="Multidrug resistance protein D"/>
    <property type="match status" value="1"/>
</dbReference>
<keyword evidence="3 6" id="KW-0812">Transmembrane</keyword>
<feature type="transmembrane region" description="Helical" evidence="6">
    <location>
        <begin position="38"/>
        <end position="56"/>
    </location>
</feature>
<keyword evidence="5 6" id="KW-0472">Membrane</keyword>
<dbReference type="PANTHER" id="PTHR42718">
    <property type="entry name" value="MAJOR FACILITATOR SUPERFAMILY MULTIDRUG TRANSPORTER MFSC"/>
    <property type="match status" value="1"/>
</dbReference>
<feature type="transmembrane region" description="Helical" evidence="6">
    <location>
        <begin position="290"/>
        <end position="312"/>
    </location>
</feature>
<dbReference type="Proteomes" id="UP000548304">
    <property type="component" value="Unassembled WGS sequence"/>
</dbReference>
<accession>A0A852YRC0</accession>
<dbReference type="EMBL" id="JACBYW010000001">
    <property type="protein sequence ID" value="NYH77784.1"/>
    <property type="molecule type" value="Genomic_DNA"/>
</dbReference>
<dbReference type="Pfam" id="PF07690">
    <property type="entry name" value="MFS_1"/>
    <property type="match status" value="1"/>
</dbReference>
<evidence type="ECO:0000256" key="2">
    <source>
        <dbReference type="ARBA" id="ARBA00022448"/>
    </source>
</evidence>
<evidence type="ECO:0000256" key="3">
    <source>
        <dbReference type="ARBA" id="ARBA00022692"/>
    </source>
</evidence>
<dbReference type="PROSITE" id="PS50850">
    <property type="entry name" value="MFS"/>
    <property type="match status" value="1"/>
</dbReference>
<name>A0A852YRC0_9ACTN</name>
<feature type="transmembrane region" description="Helical" evidence="6">
    <location>
        <begin position="324"/>
        <end position="341"/>
    </location>
</feature>
<dbReference type="AlphaFoldDB" id="A0A852YRC0"/>
<reference evidence="8 9" key="1">
    <citation type="submission" date="2020-07" db="EMBL/GenBank/DDBJ databases">
        <title>Genomic Encyclopedia of Type Strains, Phase III (KMG-III): the genomes of soil and plant-associated and newly described type strains.</title>
        <authorList>
            <person name="Whitman W."/>
        </authorList>
    </citation>
    <scope>NUCLEOTIDE SEQUENCE [LARGE SCALE GENOMIC DNA]</scope>
    <source>
        <strain evidence="8 9">CECT 8576</strain>
    </source>
</reference>
<feature type="transmembrane region" description="Helical" evidence="6">
    <location>
        <begin position="385"/>
        <end position="411"/>
    </location>
</feature>
<proteinExistence type="predicted"/>
<feature type="transmembrane region" description="Helical" evidence="6">
    <location>
        <begin position="253"/>
        <end position="278"/>
    </location>
</feature>
<evidence type="ECO:0000256" key="6">
    <source>
        <dbReference type="SAM" id="Phobius"/>
    </source>
</evidence>
<dbReference type="Gene3D" id="1.20.1250.20">
    <property type="entry name" value="MFS general substrate transporter like domains"/>
    <property type="match status" value="1"/>
</dbReference>
<feature type="transmembrane region" description="Helical" evidence="6">
    <location>
        <begin position="152"/>
        <end position="174"/>
    </location>
</feature>
<sequence length="457" mass="46470">MLSTLVLAVAGYQINATMLAPALPDVIERLDTTSGPAGLAQTLFFLFAAIGQVTIARLSDHVGRQRMLLATLGTLIAGEAVCALAPNIGIFVIGRMLQGVSSGTFSLAYLILHESLPPRRFGRALGIVTAVNGGIAGIDAVLGGMVADTVGFRGIFLASLLITAGATAAVFIWVPSTSAPSTGKMDWKGALLLGLGLTGVLLALNEGSSWGWGSPGTLGLLLGGLSALVLFSRVEGRTRDALIDTATLASRRVWPLLLTTVFTLAGVFGMLNFTIPLLTQSSESGYGMSATLSALLFLTPASALGIVAAPIAGHFAPRIGWRRSILIGLLGTAAAFLPLALAPRVPWVLFAALAILGVTYTGYSLTALTGLAVESAPPDKPGSLPGINGACFGIGSSLGIAVVSSVVTGITSGGPPTFEALHTALWASAGLVVLALLAALLIKPTPETGAQEVATAR</sequence>
<dbReference type="RefSeq" id="WP_218861977.1">
    <property type="nucleotide sequence ID" value="NZ_JACBYW010000001.1"/>
</dbReference>
<feature type="transmembrane region" description="Helical" evidence="6">
    <location>
        <begin position="423"/>
        <end position="442"/>
    </location>
</feature>
<gene>
    <name evidence="8" type="ORF">FHR84_001098</name>
</gene>
<comment type="subcellular location">
    <subcellularLocation>
        <location evidence="1">Cell membrane</location>
        <topology evidence="1">Multi-pass membrane protein</topology>
    </subcellularLocation>
</comment>
<protein>
    <submittedName>
        <fullName evidence="8">Putative MFS family arabinose efflux permease</fullName>
    </submittedName>
</protein>
<keyword evidence="9" id="KW-1185">Reference proteome</keyword>
<feature type="transmembrane region" description="Helical" evidence="6">
    <location>
        <begin position="210"/>
        <end position="232"/>
    </location>
</feature>
<evidence type="ECO:0000256" key="1">
    <source>
        <dbReference type="ARBA" id="ARBA00004651"/>
    </source>
</evidence>
<keyword evidence="4 6" id="KW-1133">Transmembrane helix</keyword>